<dbReference type="SUPFAM" id="SSF47938">
    <property type="entry name" value="Functional domain of the splicing factor Prp18"/>
    <property type="match status" value="1"/>
</dbReference>
<evidence type="ECO:0000256" key="6">
    <source>
        <dbReference type="ARBA" id="ARBA00023187"/>
    </source>
</evidence>
<dbReference type="InterPro" id="IPR036285">
    <property type="entry name" value="PRP4-like_sf"/>
</dbReference>
<keyword evidence="6" id="KW-0508">mRNA splicing</keyword>
<evidence type="ECO:0000256" key="3">
    <source>
        <dbReference type="ARBA" id="ARBA00018242"/>
    </source>
</evidence>
<dbReference type="PANTHER" id="PTHR13007:SF19">
    <property type="entry name" value="PRE-MRNA-SPLICING FACTOR 18"/>
    <property type="match status" value="1"/>
</dbReference>
<dbReference type="InterPro" id="IPR004098">
    <property type="entry name" value="Prp18"/>
</dbReference>
<evidence type="ECO:0000256" key="2">
    <source>
        <dbReference type="ARBA" id="ARBA00008137"/>
    </source>
</evidence>
<protein>
    <recommendedName>
        <fullName evidence="3">Pre-mRNA-splicing factor 18</fullName>
    </recommendedName>
</protein>
<dbReference type="Pfam" id="PF02840">
    <property type="entry name" value="Prp18"/>
    <property type="match status" value="1"/>
</dbReference>
<dbReference type="PANTHER" id="PTHR13007">
    <property type="entry name" value="PRE-MRNA SPLICING FACTOR-RELATED"/>
    <property type="match status" value="1"/>
</dbReference>
<evidence type="ECO:0000256" key="5">
    <source>
        <dbReference type="ARBA" id="ARBA00022728"/>
    </source>
</evidence>
<dbReference type="SUPFAM" id="SSF158230">
    <property type="entry name" value="PRP4-like"/>
    <property type="match status" value="1"/>
</dbReference>
<dbReference type="Pfam" id="PF08799">
    <property type="entry name" value="PRP4"/>
    <property type="match status" value="1"/>
</dbReference>
<feature type="domain" description="Pre-mRNA processing factor 4 (PRP4)-like" evidence="10">
    <location>
        <begin position="260"/>
        <end position="288"/>
    </location>
</feature>
<dbReference type="GO" id="GO:0071021">
    <property type="term" value="C:U2-type post-spliceosomal complex"/>
    <property type="evidence" value="ECO:0007669"/>
    <property type="project" value="TreeGrafter"/>
</dbReference>
<accession>F2TSE2</accession>
<dbReference type="GO" id="GO:0000350">
    <property type="term" value="P:generation of catalytic spliceosome for second transesterification step"/>
    <property type="evidence" value="ECO:0007669"/>
    <property type="project" value="TreeGrafter"/>
</dbReference>
<evidence type="ECO:0000259" key="10">
    <source>
        <dbReference type="Pfam" id="PF08799"/>
    </source>
</evidence>
<dbReference type="Proteomes" id="UP000007802">
    <property type="component" value="Unassembled WGS sequence"/>
</dbReference>
<comment type="similarity">
    <text evidence="2">Belongs to the PRP18 family.</text>
</comment>
<comment type="subcellular location">
    <subcellularLocation>
        <location evidence="1">Nucleus</location>
    </subcellularLocation>
</comment>
<proteinExistence type="inferred from homology"/>
<keyword evidence="5" id="KW-0747">Spliceosome</keyword>
<evidence type="ECO:0000256" key="1">
    <source>
        <dbReference type="ARBA" id="ARBA00004123"/>
    </source>
</evidence>
<dbReference type="EMBL" id="GG749520">
    <property type="protein sequence ID" value="EGE86155.2"/>
    <property type="molecule type" value="Genomic_DNA"/>
</dbReference>
<evidence type="ECO:0000256" key="4">
    <source>
        <dbReference type="ARBA" id="ARBA00022664"/>
    </source>
</evidence>
<dbReference type="AlphaFoldDB" id="F2TSE2"/>
<dbReference type="InterPro" id="IPR039979">
    <property type="entry name" value="PRPF18"/>
</dbReference>
<feature type="region of interest" description="Disordered" evidence="8">
    <location>
        <begin position="170"/>
        <end position="255"/>
    </location>
</feature>
<keyword evidence="4" id="KW-0507">mRNA processing</keyword>
<evidence type="ECO:0000256" key="7">
    <source>
        <dbReference type="ARBA" id="ARBA00023242"/>
    </source>
</evidence>
<sequence length="489" mass="55199">MRSTIGISSTRYSGVQIHHLLRAIGCYVDVVMGGVVSGGVEKLGAMFPAVWASPISASSCQATTQRQATEFGLSLSLHQQANNTREHSAYFFEATIILSDTAVLSHLFVIQPLPALPHTRMPTMDFASLMAKEISKAKSPESSSTTSGSSKQYVKRADAEAARLAAYNAEQEKLQKEREQRAERKRKLEEEEAERNREREEKRRRLAEESRRKREAEAAAKERERRRRLGLPEIPEGSPGDSKEGTPLGDDEADLGEDEVIDKLRAAGEPAKLFGESHKGRVRRYRRLVQRSLTPQQHISDGPIPTTLVLVPEAEMKVPSKLPTDEEGRKFLFRQLASYFTMILKEWEIALSKRDAAVKHSYQGKQAYNAMVQSRENMRPLFKMFENGDLETSILEPVVEIVRSAQNRRYVDANDGYLRLSIGKAAWPIGVTMVGIHERSAREKLHQSDKSQAHIMSDEITRKFLQSIKRCLTFAQVRWPPDDQLQLMG</sequence>
<keyword evidence="7" id="KW-0539">Nucleus</keyword>
<feature type="compositionally biased region" description="Basic and acidic residues" evidence="8">
    <location>
        <begin position="170"/>
        <end position="223"/>
    </location>
</feature>
<feature type="domain" description="Prp18" evidence="9">
    <location>
        <begin position="338"/>
        <end position="480"/>
    </location>
</feature>
<evidence type="ECO:0000256" key="8">
    <source>
        <dbReference type="SAM" id="MobiDB-lite"/>
    </source>
</evidence>
<name>F2TSE2_AJEDA</name>
<dbReference type="GO" id="GO:0005682">
    <property type="term" value="C:U5 snRNP"/>
    <property type="evidence" value="ECO:0007669"/>
    <property type="project" value="TreeGrafter"/>
</dbReference>
<evidence type="ECO:0000259" key="9">
    <source>
        <dbReference type="Pfam" id="PF02840"/>
    </source>
</evidence>
<organism evidence="11">
    <name type="scientific">Ajellomyces dermatitidis (strain ATCC 18188 / CBS 674.68)</name>
    <name type="common">Blastomyces dermatitidis</name>
    <dbReference type="NCBI Taxonomy" id="653446"/>
    <lineage>
        <taxon>Eukaryota</taxon>
        <taxon>Fungi</taxon>
        <taxon>Dikarya</taxon>
        <taxon>Ascomycota</taxon>
        <taxon>Pezizomycotina</taxon>
        <taxon>Eurotiomycetes</taxon>
        <taxon>Eurotiomycetidae</taxon>
        <taxon>Onygenales</taxon>
        <taxon>Ajellomycetaceae</taxon>
        <taxon>Blastomyces</taxon>
    </lineage>
</organism>
<dbReference type="InterPro" id="IPR014906">
    <property type="entry name" value="PRP4-like"/>
</dbReference>
<dbReference type="Gene3D" id="1.20.940.10">
    <property type="entry name" value="Functional domain of the splicing factor Prp18"/>
    <property type="match status" value="1"/>
</dbReference>
<gene>
    <name evidence="11" type="ORF">BDDG_09100</name>
</gene>
<dbReference type="GO" id="GO:0046540">
    <property type="term" value="C:U4/U6 x U5 tri-snRNP complex"/>
    <property type="evidence" value="ECO:0007669"/>
    <property type="project" value="TreeGrafter"/>
</dbReference>
<dbReference type="Gene3D" id="4.10.280.110">
    <property type="entry name" value="Pre-mRNA processing factor 4 domain"/>
    <property type="match status" value="1"/>
</dbReference>
<reference evidence="11" key="1">
    <citation type="submission" date="2010-03" db="EMBL/GenBank/DDBJ databases">
        <title>Annotation of Blastomyces dermatitidis strain ATCC 18188.</title>
        <authorList>
            <consortium name="The Broad Institute Genome Sequencing Platform"/>
            <consortium name="Broad Institute Genome Sequencing Center for Infectious Disease."/>
            <person name="Cuomo C."/>
            <person name="Klein B."/>
            <person name="Sullivan T."/>
            <person name="Heitman J."/>
            <person name="Young S."/>
            <person name="Zeng Q."/>
            <person name="Gargeya S."/>
            <person name="Alvarado L."/>
            <person name="Berlin A.M."/>
            <person name="Chapman S.B."/>
            <person name="Chen Z."/>
            <person name="Freedman E."/>
            <person name="Gellesch M."/>
            <person name="Goldberg J."/>
            <person name="Griggs A."/>
            <person name="Gujja S."/>
            <person name="Heilman E."/>
            <person name="Heiman D."/>
            <person name="Howarth C."/>
            <person name="Mehta T."/>
            <person name="Neiman D."/>
            <person name="Pearson M."/>
            <person name="Roberts A."/>
            <person name="Saif S."/>
            <person name="Shea T."/>
            <person name="Shenoy N."/>
            <person name="Sisk P."/>
            <person name="Stolte C."/>
            <person name="Sykes S."/>
            <person name="White J."/>
            <person name="Yandava C."/>
            <person name="Haas B."/>
            <person name="Nusbaum C."/>
            <person name="Birren B."/>
        </authorList>
    </citation>
    <scope>NUCLEOTIDE SEQUENCE [LARGE SCALE GENOMIC DNA]</scope>
    <source>
        <strain evidence="11">ATCC 18188</strain>
    </source>
</reference>
<dbReference type="HOGENOM" id="CLU_039675_1_0_1"/>
<evidence type="ECO:0000313" key="11">
    <source>
        <dbReference type="EMBL" id="EGE86155.2"/>
    </source>
</evidence>
<dbReference type="FunFam" id="1.20.940.10:FF:000008">
    <property type="entry name" value="Related to potassium channel regulatory factor"/>
    <property type="match status" value="1"/>
</dbReference>